<evidence type="ECO:0000313" key="1">
    <source>
        <dbReference type="EMBL" id="QBK84913.1"/>
    </source>
</evidence>
<proteinExistence type="predicted"/>
<name>A0A481YNK7_9VIRU</name>
<organism evidence="1">
    <name type="scientific">Pithovirus LCDPAC02</name>
    <dbReference type="NCBI Taxonomy" id="2506601"/>
    <lineage>
        <taxon>Viruses</taxon>
        <taxon>Pithoviruses</taxon>
    </lineage>
</organism>
<dbReference type="EMBL" id="MK500300">
    <property type="protein sequence ID" value="QBK84913.1"/>
    <property type="molecule type" value="Genomic_DNA"/>
</dbReference>
<reference evidence="1" key="1">
    <citation type="journal article" date="2019" name="MBio">
        <title>Virus Genomes from Deep Sea Sediments Expand the Ocean Megavirome and Support Independent Origins of Viral Gigantism.</title>
        <authorList>
            <person name="Backstrom D."/>
            <person name="Yutin N."/>
            <person name="Jorgensen S.L."/>
            <person name="Dharamshi J."/>
            <person name="Homa F."/>
            <person name="Zaremba-Niedwiedzka K."/>
            <person name="Spang A."/>
            <person name="Wolf Y.I."/>
            <person name="Koonin E.V."/>
            <person name="Ettema T.J."/>
        </authorList>
    </citation>
    <scope>NUCLEOTIDE SEQUENCE</scope>
</reference>
<protein>
    <submittedName>
        <fullName evidence="1">Uncharacterized protein</fullName>
    </submittedName>
</protein>
<accession>A0A481YNK7</accession>
<gene>
    <name evidence="1" type="ORF">LCDPAC02_01120</name>
</gene>
<sequence>MELDCKGFVASNKRNYYVILIHNDEPYFLGIQYVDGIYVSNYEIRENDNKCEKKSIFIKYIYAHNMDVIDICKEFTDIYIKKLNQDEKYISYYSSMYCDHLISLLVGKIYYWCSLRLRCPNLGYNISFNRLDKEYIDKYKIYKNIKNICYYHKYIIINDKITYYE</sequence>